<dbReference type="PANTHER" id="PTHR31623">
    <property type="entry name" value="F21J9.9"/>
    <property type="match status" value="1"/>
</dbReference>
<sequence length="300" mass="33510">MVIRFGALNQVTYFKCGGLAVAFGSSHKVGDALSQFTFLKSWAAIAQGDTDVAIPSFDTSTLFPPKNLSGFEPRNVIVKDVVTKRFVFDASTIAALRAKYSNNGSRTTRVEALSVFIWSRFMAATQAKDEPDKLYTVLHAVNLRPRMDPPLSELHFGNISRIAIAVADMESKDDECYGILSKMRDALRKVNLDYVKDLQQSDGHLNFMRKQSKRVAKGEIVSFSFTSLCRFPAYESDFGWGKPVWVGTARLTFKNLVVFFDTKEGQGIEAWVNLKDKDMAKFETDNELLAHVSSGSPNYL</sequence>
<proteinExistence type="inferred from homology"/>
<evidence type="ECO:0000256" key="1">
    <source>
        <dbReference type="ARBA" id="ARBA00009861"/>
    </source>
</evidence>
<dbReference type="Pfam" id="PF02458">
    <property type="entry name" value="Transferase"/>
    <property type="match status" value="1"/>
</dbReference>
<dbReference type="Proteomes" id="UP000467840">
    <property type="component" value="Chromosome 3"/>
</dbReference>
<keyword evidence="2" id="KW-0808">Transferase</keyword>
<organism evidence="4 5">
    <name type="scientific">Hevea brasiliensis</name>
    <name type="common">Para rubber tree</name>
    <name type="synonym">Siphonia brasiliensis</name>
    <dbReference type="NCBI Taxonomy" id="3981"/>
    <lineage>
        <taxon>Eukaryota</taxon>
        <taxon>Viridiplantae</taxon>
        <taxon>Streptophyta</taxon>
        <taxon>Embryophyta</taxon>
        <taxon>Tracheophyta</taxon>
        <taxon>Spermatophyta</taxon>
        <taxon>Magnoliopsida</taxon>
        <taxon>eudicotyledons</taxon>
        <taxon>Gunneridae</taxon>
        <taxon>Pentapetalae</taxon>
        <taxon>rosids</taxon>
        <taxon>fabids</taxon>
        <taxon>Malpighiales</taxon>
        <taxon>Euphorbiaceae</taxon>
        <taxon>Crotonoideae</taxon>
        <taxon>Micrandreae</taxon>
        <taxon>Hevea</taxon>
    </lineage>
</organism>
<accession>A0A6A6KER2</accession>
<dbReference type="Gene3D" id="3.30.559.10">
    <property type="entry name" value="Chloramphenicol acetyltransferase-like domain"/>
    <property type="match status" value="2"/>
</dbReference>
<protein>
    <submittedName>
        <fullName evidence="4">Uncharacterized protein</fullName>
    </submittedName>
</protein>
<gene>
    <name evidence="4" type="ORF">GH714_017634</name>
</gene>
<evidence type="ECO:0000256" key="2">
    <source>
        <dbReference type="ARBA" id="ARBA00022679"/>
    </source>
</evidence>
<reference evidence="4 5" key="1">
    <citation type="journal article" date="2020" name="Mol. Plant">
        <title>The Chromosome-Based Rubber Tree Genome Provides New Insights into Spurge Genome Evolution and Rubber Biosynthesis.</title>
        <authorList>
            <person name="Liu J."/>
            <person name="Shi C."/>
            <person name="Shi C.C."/>
            <person name="Li W."/>
            <person name="Zhang Q.J."/>
            <person name="Zhang Y."/>
            <person name="Li K."/>
            <person name="Lu H.F."/>
            <person name="Shi C."/>
            <person name="Zhu S.T."/>
            <person name="Xiao Z.Y."/>
            <person name="Nan H."/>
            <person name="Yue Y."/>
            <person name="Zhu X.G."/>
            <person name="Wu Y."/>
            <person name="Hong X.N."/>
            <person name="Fan G.Y."/>
            <person name="Tong Y."/>
            <person name="Zhang D."/>
            <person name="Mao C.L."/>
            <person name="Liu Y.L."/>
            <person name="Hao S.J."/>
            <person name="Liu W.Q."/>
            <person name="Lv M.Q."/>
            <person name="Zhang H.B."/>
            <person name="Liu Y."/>
            <person name="Hu-Tang G.R."/>
            <person name="Wang J.P."/>
            <person name="Wang J.H."/>
            <person name="Sun Y.H."/>
            <person name="Ni S.B."/>
            <person name="Chen W.B."/>
            <person name="Zhang X.C."/>
            <person name="Jiao Y.N."/>
            <person name="Eichler E.E."/>
            <person name="Li G.H."/>
            <person name="Liu X."/>
            <person name="Gao L.Z."/>
        </authorList>
    </citation>
    <scope>NUCLEOTIDE SEQUENCE [LARGE SCALE GENOMIC DNA]</scope>
    <source>
        <strain evidence="5">cv. GT1</strain>
        <tissue evidence="4">Leaf</tissue>
    </source>
</reference>
<keyword evidence="3" id="KW-0012">Acyltransferase</keyword>
<comment type="similarity">
    <text evidence="1">Belongs to the plant acyltransferase family.</text>
</comment>
<evidence type="ECO:0000313" key="4">
    <source>
        <dbReference type="EMBL" id="KAF2286553.1"/>
    </source>
</evidence>
<name>A0A6A6KER2_HEVBR</name>
<dbReference type="PANTHER" id="PTHR31623:SF17">
    <property type="entry name" value="F21J9.9"/>
    <property type="match status" value="1"/>
</dbReference>
<keyword evidence="5" id="KW-1185">Reference proteome</keyword>
<dbReference type="AlphaFoldDB" id="A0A6A6KER2"/>
<evidence type="ECO:0000313" key="5">
    <source>
        <dbReference type="Proteomes" id="UP000467840"/>
    </source>
</evidence>
<dbReference type="InterPro" id="IPR023213">
    <property type="entry name" value="CAT-like_dom_sf"/>
</dbReference>
<dbReference type="EMBL" id="JAAGAX010000017">
    <property type="protein sequence ID" value="KAF2286553.1"/>
    <property type="molecule type" value="Genomic_DNA"/>
</dbReference>
<evidence type="ECO:0000256" key="3">
    <source>
        <dbReference type="ARBA" id="ARBA00023315"/>
    </source>
</evidence>
<dbReference type="GO" id="GO:0016746">
    <property type="term" value="F:acyltransferase activity"/>
    <property type="evidence" value="ECO:0007669"/>
    <property type="project" value="UniProtKB-KW"/>
</dbReference>
<comment type="caution">
    <text evidence="4">The sequence shown here is derived from an EMBL/GenBank/DDBJ whole genome shotgun (WGS) entry which is preliminary data.</text>
</comment>